<reference evidence="13" key="1">
    <citation type="journal article" date="2019" name="Int. J. Syst. Evol. Microbiol.">
        <title>The Global Catalogue of Microorganisms (GCM) 10K type strain sequencing project: providing services to taxonomists for standard genome sequencing and annotation.</title>
        <authorList>
            <consortium name="The Broad Institute Genomics Platform"/>
            <consortium name="The Broad Institute Genome Sequencing Center for Infectious Disease"/>
            <person name="Wu L."/>
            <person name="Ma J."/>
        </authorList>
    </citation>
    <scope>NUCLEOTIDE SEQUENCE [LARGE SCALE GENOMIC DNA]</scope>
    <source>
        <strain evidence="13">CCUG 43114</strain>
    </source>
</reference>
<feature type="domain" description="PAC" evidence="11">
    <location>
        <begin position="203"/>
        <end position="255"/>
    </location>
</feature>
<dbReference type="PANTHER" id="PTHR43065:SF42">
    <property type="entry name" value="TWO-COMPONENT SENSOR PPRA"/>
    <property type="match status" value="1"/>
</dbReference>
<evidence type="ECO:0000256" key="1">
    <source>
        <dbReference type="ARBA" id="ARBA00000085"/>
    </source>
</evidence>
<dbReference type="Pfam" id="PF00072">
    <property type="entry name" value="Response_reg"/>
    <property type="match status" value="1"/>
</dbReference>
<accession>A0ABW0GLH6</accession>
<keyword evidence="5" id="KW-0418">Kinase</keyword>
<evidence type="ECO:0000313" key="12">
    <source>
        <dbReference type="EMBL" id="MFC5380522.1"/>
    </source>
</evidence>
<evidence type="ECO:0000259" key="10">
    <source>
        <dbReference type="PROSITE" id="PS50112"/>
    </source>
</evidence>
<dbReference type="CDD" id="cd00130">
    <property type="entry name" value="PAS"/>
    <property type="match status" value="3"/>
</dbReference>
<dbReference type="InterPro" id="IPR004358">
    <property type="entry name" value="Sig_transdc_His_kin-like_C"/>
</dbReference>
<comment type="catalytic activity">
    <reaction evidence="1">
        <text>ATP + protein L-histidine = ADP + protein N-phospho-L-histidine.</text>
        <dbReference type="EC" id="2.7.13.3"/>
    </reaction>
</comment>
<dbReference type="SMART" id="SM00091">
    <property type="entry name" value="PAS"/>
    <property type="match status" value="3"/>
</dbReference>
<organism evidence="12 13">
    <name type="scientific">Aquipuribacter nitratireducens</name>
    <dbReference type="NCBI Taxonomy" id="650104"/>
    <lineage>
        <taxon>Bacteria</taxon>
        <taxon>Bacillati</taxon>
        <taxon>Actinomycetota</taxon>
        <taxon>Actinomycetes</taxon>
        <taxon>Micrococcales</taxon>
        <taxon>Intrasporangiaceae</taxon>
        <taxon>Aquipuribacter</taxon>
    </lineage>
</organism>
<dbReference type="InterPro" id="IPR013656">
    <property type="entry name" value="PAS_4"/>
</dbReference>
<evidence type="ECO:0000313" key="13">
    <source>
        <dbReference type="Proteomes" id="UP001596122"/>
    </source>
</evidence>
<dbReference type="PRINTS" id="PR00344">
    <property type="entry name" value="BCTRLSENSOR"/>
</dbReference>
<dbReference type="InterPro" id="IPR036097">
    <property type="entry name" value="HisK_dim/P_sf"/>
</dbReference>
<evidence type="ECO:0000256" key="3">
    <source>
        <dbReference type="ARBA" id="ARBA00012438"/>
    </source>
</evidence>
<proteinExistence type="predicted"/>
<feature type="domain" description="Response regulatory" evidence="9">
    <location>
        <begin position="640"/>
        <end position="750"/>
    </location>
</feature>
<dbReference type="EMBL" id="JBHSLD010000007">
    <property type="protein sequence ID" value="MFC5380522.1"/>
    <property type="molecule type" value="Genomic_DNA"/>
</dbReference>
<dbReference type="InterPro" id="IPR000700">
    <property type="entry name" value="PAS-assoc_C"/>
</dbReference>
<dbReference type="Gene3D" id="3.30.450.20">
    <property type="entry name" value="PAS domain"/>
    <property type="match status" value="3"/>
</dbReference>
<dbReference type="SMART" id="SM00387">
    <property type="entry name" value="HATPase_c"/>
    <property type="match status" value="1"/>
</dbReference>
<dbReference type="InterPro" id="IPR036890">
    <property type="entry name" value="HATPase_C_sf"/>
</dbReference>
<dbReference type="Pfam" id="PF02518">
    <property type="entry name" value="HATPase_c"/>
    <property type="match status" value="1"/>
</dbReference>
<keyword evidence="6" id="KW-0902">Two-component regulatory system</keyword>
<keyword evidence="4 7" id="KW-0597">Phosphoprotein</keyword>
<evidence type="ECO:0000259" key="9">
    <source>
        <dbReference type="PROSITE" id="PS50110"/>
    </source>
</evidence>
<comment type="subcellular location">
    <subcellularLocation>
        <location evidence="2">Cell membrane</location>
    </subcellularLocation>
</comment>
<name>A0ABW0GLH6_9MICO</name>
<dbReference type="RefSeq" id="WP_340268106.1">
    <property type="nucleotide sequence ID" value="NZ_JBBEOG010000002.1"/>
</dbReference>
<dbReference type="NCBIfam" id="TIGR00229">
    <property type="entry name" value="sensory_box"/>
    <property type="match status" value="2"/>
</dbReference>
<feature type="modified residue" description="4-aspartylphosphate" evidence="7">
    <location>
        <position position="691"/>
    </location>
</feature>
<dbReference type="PROSITE" id="PS50113">
    <property type="entry name" value="PAC"/>
    <property type="match status" value="1"/>
</dbReference>
<evidence type="ECO:0000259" key="8">
    <source>
        <dbReference type="PROSITE" id="PS50109"/>
    </source>
</evidence>
<dbReference type="Proteomes" id="UP001596122">
    <property type="component" value="Unassembled WGS sequence"/>
</dbReference>
<evidence type="ECO:0000256" key="2">
    <source>
        <dbReference type="ARBA" id="ARBA00004236"/>
    </source>
</evidence>
<dbReference type="Gene3D" id="3.30.565.10">
    <property type="entry name" value="Histidine kinase-like ATPase, C-terminal domain"/>
    <property type="match status" value="1"/>
</dbReference>
<comment type="caution">
    <text evidence="12">The sequence shown here is derived from an EMBL/GenBank/DDBJ whole genome shotgun (WGS) entry which is preliminary data.</text>
</comment>
<dbReference type="SUPFAM" id="SSF55785">
    <property type="entry name" value="PYP-like sensor domain (PAS domain)"/>
    <property type="match status" value="3"/>
</dbReference>
<dbReference type="CDD" id="cd00082">
    <property type="entry name" value="HisKA"/>
    <property type="match status" value="1"/>
</dbReference>
<gene>
    <name evidence="12" type="ORF">ACFPJ6_06950</name>
</gene>
<dbReference type="InterPro" id="IPR001610">
    <property type="entry name" value="PAC"/>
</dbReference>
<dbReference type="InterPro" id="IPR035965">
    <property type="entry name" value="PAS-like_dom_sf"/>
</dbReference>
<feature type="domain" description="PAS" evidence="10">
    <location>
        <begin position="130"/>
        <end position="201"/>
    </location>
</feature>
<dbReference type="Gene3D" id="1.10.287.130">
    <property type="match status" value="1"/>
</dbReference>
<dbReference type="InterPro" id="IPR003594">
    <property type="entry name" value="HATPase_dom"/>
</dbReference>
<keyword evidence="5" id="KW-0808">Transferase</keyword>
<dbReference type="InterPro" id="IPR005467">
    <property type="entry name" value="His_kinase_dom"/>
</dbReference>
<dbReference type="SUPFAM" id="SSF55874">
    <property type="entry name" value="ATPase domain of HSP90 chaperone/DNA topoisomerase II/histidine kinase"/>
    <property type="match status" value="1"/>
</dbReference>
<evidence type="ECO:0000256" key="4">
    <source>
        <dbReference type="ARBA" id="ARBA00022553"/>
    </source>
</evidence>
<dbReference type="PROSITE" id="PS50110">
    <property type="entry name" value="RESPONSE_REGULATORY"/>
    <property type="match status" value="1"/>
</dbReference>
<dbReference type="Pfam" id="PF00512">
    <property type="entry name" value="HisKA"/>
    <property type="match status" value="1"/>
</dbReference>
<evidence type="ECO:0000256" key="6">
    <source>
        <dbReference type="ARBA" id="ARBA00023012"/>
    </source>
</evidence>
<dbReference type="PROSITE" id="PS50109">
    <property type="entry name" value="HIS_KIN"/>
    <property type="match status" value="1"/>
</dbReference>
<dbReference type="SMART" id="SM00086">
    <property type="entry name" value="PAC"/>
    <property type="match status" value="2"/>
</dbReference>
<evidence type="ECO:0000256" key="5">
    <source>
        <dbReference type="ARBA" id="ARBA00022777"/>
    </source>
</evidence>
<dbReference type="Gene3D" id="3.40.50.2300">
    <property type="match status" value="1"/>
</dbReference>
<feature type="domain" description="Histidine kinase" evidence="8">
    <location>
        <begin position="390"/>
        <end position="608"/>
    </location>
</feature>
<protein>
    <recommendedName>
        <fullName evidence="3">histidine kinase</fullName>
        <ecNumber evidence="3">2.7.13.3</ecNumber>
    </recommendedName>
</protein>
<dbReference type="SUPFAM" id="SSF47384">
    <property type="entry name" value="Homodimeric domain of signal transducing histidine kinase"/>
    <property type="match status" value="1"/>
</dbReference>
<keyword evidence="13" id="KW-1185">Reference proteome</keyword>
<dbReference type="PANTHER" id="PTHR43065">
    <property type="entry name" value="SENSOR HISTIDINE KINASE"/>
    <property type="match status" value="1"/>
</dbReference>
<dbReference type="SMART" id="SM00448">
    <property type="entry name" value="REC"/>
    <property type="match status" value="1"/>
</dbReference>
<evidence type="ECO:0000259" key="11">
    <source>
        <dbReference type="PROSITE" id="PS50113"/>
    </source>
</evidence>
<dbReference type="Pfam" id="PF13426">
    <property type="entry name" value="PAS_9"/>
    <property type="match status" value="1"/>
</dbReference>
<dbReference type="InterPro" id="IPR011006">
    <property type="entry name" value="CheY-like_superfamily"/>
</dbReference>
<sequence>MRRGGVPGAEAGPLGVLAEVWEEVDFGLVVLGHDWRYRYVNPHGARSLGLTPADLLGRDYREVWPDSIGGRFEQAYSRVLATGEAEVVDDYWEPWDRWFRSRILPCEVGIMILFVDVTEERRHASSDLRSVEVLTQLVSRAPAGVAVKDDHGRYLFANDAAAAQAGLPVSALLGRTAAEVFPGPVGRQKHEAALQVAVRQVPVTTEEEVVTGDGTRRSYLANRFPVYGRDGLLVGVAAIHTDISEQKRAEAELAASRQLYRDMFAATTLGQALLDEPTHRVVECNDAFAQMLGLSPERVLAADTRDLVADLPGWLEGIRSAVSQGRTAFEIDGELRRPDGQRVPVVASFTILRGGRTAAVILRDMTALRALQERLVDAERLEAVGSVAGGVAHDVNNVLAAVTGYADLLETHVATDGTAVRHLHGIHRAVARAGDLVDRLLAFARRQELEATEFDLAAAVHDLSDLCRRLLPHDVRLVVAALPALPVRADQTQVQQVLLNLVLNARDALPAGGTVAVAAEVREVGRDDLRLPPGRYAALEVRDDGTGMDEQTARRCFEPFFTTRERSGGHGLGLSTAIGIARQSGGDLRVTSERGVGTAFTLLVPLVSVQQRAGGGEVTTGGPGRSPGTASTRAAGAVVRTLVVDDDPDVLEVVAETLRAAGHDVVTAAGADDALLLARSLGPSLDLVVSDLHMPPSDGHALRRSLAAELPALPVLLVSGRPDLLEDLDGPVLAKPFRPGELVAACEELLRR</sequence>
<dbReference type="PROSITE" id="PS50112">
    <property type="entry name" value="PAS"/>
    <property type="match status" value="1"/>
</dbReference>
<dbReference type="SMART" id="SM00388">
    <property type="entry name" value="HisKA"/>
    <property type="match status" value="1"/>
</dbReference>
<dbReference type="EC" id="2.7.13.3" evidence="3"/>
<dbReference type="CDD" id="cd00156">
    <property type="entry name" value="REC"/>
    <property type="match status" value="1"/>
</dbReference>
<dbReference type="InterPro" id="IPR000014">
    <property type="entry name" value="PAS"/>
</dbReference>
<dbReference type="Pfam" id="PF08448">
    <property type="entry name" value="PAS_4"/>
    <property type="match status" value="2"/>
</dbReference>
<dbReference type="InterPro" id="IPR001789">
    <property type="entry name" value="Sig_transdc_resp-reg_receiver"/>
</dbReference>
<evidence type="ECO:0000256" key="7">
    <source>
        <dbReference type="PROSITE-ProRule" id="PRU00169"/>
    </source>
</evidence>
<dbReference type="SUPFAM" id="SSF52172">
    <property type="entry name" value="CheY-like"/>
    <property type="match status" value="1"/>
</dbReference>
<dbReference type="InterPro" id="IPR003661">
    <property type="entry name" value="HisK_dim/P_dom"/>
</dbReference>